<gene>
    <name evidence="2" type="ORF">ACFPQ4_18730</name>
</gene>
<evidence type="ECO:0000259" key="1">
    <source>
        <dbReference type="Pfam" id="PF01261"/>
    </source>
</evidence>
<reference evidence="3" key="1">
    <citation type="journal article" date="2019" name="Int. J. Syst. Evol. Microbiol.">
        <title>The Global Catalogue of Microorganisms (GCM) 10K type strain sequencing project: providing services to taxonomists for standard genome sequencing and annotation.</title>
        <authorList>
            <consortium name="The Broad Institute Genomics Platform"/>
            <consortium name="The Broad Institute Genome Sequencing Center for Infectious Disease"/>
            <person name="Wu L."/>
            <person name="Ma J."/>
        </authorList>
    </citation>
    <scope>NUCLEOTIDE SEQUENCE [LARGE SCALE GENOMIC DNA]</scope>
    <source>
        <strain evidence="3">CGMCC 1.18578</strain>
    </source>
</reference>
<keyword evidence="2" id="KW-0413">Isomerase</keyword>
<evidence type="ECO:0000313" key="2">
    <source>
        <dbReference type="EMBL" id="MFC5531459.1"/>
    </source>
</evidence>
<proteinExistence type="predicted"/>
<dbReference type="Proteomes" id="UP001596108">
    <property type="component" value="Unassembled WGS sequence"/>
</dbReference>
<dbReference type="SUPFAM" id="SSF51658">
    <property type="entry name" value="Xylose isomerase-like"/>
    <property type="match status" value="1"/>
</dbReference>
<dbReference type="RefSeq" id="WP_378113421.1">
    <property type="nucleotide sequence ID" value="NZ_JBHSNC010000054.1"/>
</dbReference>
<dbReference type="InterPro" id="IPR013022">
    <property type="entry name" value="Xyl_isomerase-like_TIM-brl"/>
</dbReference>
<feature type="domain" description="Xylose isomerase-like TIM barrel" evidence="1">
    <location>
        <begin position="21"/>
        <end position="264"/>
    </location>
</feature>
<comment type="caution">
    <text evidence="2">The sequence shown here is derived from an EMBL/GenBank/DDBJ whole genome shotgun (WGS) entry which is preliminary data.</text>
</comment>
<dbReference type="PANTHER" id="PTHR12110">
    <property type="entry name" value="HYDROXYPYRUVATE ISOMERASE"/>
    <property type="match status" value="1"/>
</dbReference>
<dbReference type="InterPro" id="IPR036237">
    <property type="entry name" value="Xyl_isomerase-like_sf"/>
</dbReference>
<dbReference type="Gene3D" id="3.20.20.150">
    <property type="entry name" value="Divalent-metal-dependent TIM barrel enzymes"/>
    <property type="match status" value="1"/>
</dbReference>
<dbReference type="InterPro" id="IPR050312">
    <property type="entry name" value="IolE/XylAMocC-like"/>
</dbReference>
<dbReference type="PANTHER" id="PTHR12110:SF21">
    <property type="entry name" value="XYLOSE ISOMERASE-LIKE TIM BARREL DOMAIN-CONTAINING PROTEIN"/>
    <property type="match status" value="1"/>
</dbReference>
<keyword evidence="3" id="KW-1185">Reference proteome</keyword>
<name>A0ABW0R7Z4_9BACL</name>
<dbReference type="GO" id="GO:0016853">
    <property type="term" value="F:isomerase activity"/>
    <property type="evidence" value="ECO:0007669"/>
    <property type="project" value="UniProtKB-KW"/>
</dbReference>
<dbReference type="Pfam" id="PF01261">
    <property type="entry name" value="AP_endonuc_2"/>
    <property type="match status" value="1"/>
</dbReference>
<evidence type="ECO:0000313" key="3">
    <source>
        <dbReference type="Proteomes" id="UP001596108"/>
    </source>
</evidence>
<sequence>MKLGVLSIAFGQIGHRELARKINHYGFDATHLEMNHITDVDCRPGKLSTGMANHLAEEFARYGVNIPVLGCYVNLIDKDTERRKLNLKQLKEHLRFARDFGASTVTTETGTANVLSPWEHHPDNQNEENWNELRAVVENLAEEAEKWGVFLGLEGYTNNVINTPERMERLLQEVPSSNLGIVMDPCNYIDESNKHRQDDVIRDAIARLGNRILIAHAKDFNYAAKDRADHRNVQPAAGTGELNYPLYMELLMEAKPYMKIYLEHLHESQMLASADYVNKALESGRRTQEVRT</sequence>
<organism evidence="2 3">
    <name type="scientific">Cohnella yongneupensis</name>
    <dbReference type="NCBI Taxonomy" id="425006"/>
    <lineage>
        <taxon>Bacteria</taxon>
        <taxon>Bacillati</taxon>
        <taxon>Bacillota</taxon>
        <taxon>Bacilli</taxon>
        <taxon>Bacillales</taxon>
        <taxon>Paenibacillaceae</taxon>
        <taxon>Cohnella</taxon>
    </lineage>
</organism>
<dbReference type="EMBL" id="JBHSNC010000054">
    <property type="protein sequence ID" value="MFC5531459.1"/>
    <property type="molecule type" value="Genomic_DNA"/>
</dbReference>
<protein>
    <submittedName>
        <fullName evidence="2">Sugar phosphate isomerase/epimerase family protein</fullName>
    </submittedName>
</protein>
<accession>A0ABW0R7Z4</accession>